<evidence type="ECO:0000313" key="5">
    <source>
        <dbReference type="EMBL" id="MYL35090.1"/>
    </source>
</evidence>
<dbReference type="PANTHER" id="PTHR12599:SF0">
    <property type="entry name" value="PTERIN-4-ALPHA-CARBINOLAMINE DEHYDRATASE"/>
    <property type="match status" value="1"/>
</dbReference>
<protein>
    <recommendedName>
        <fullName evidence="4">Putative pterin-4-alpha-carbinolamine dehydratase</fullName>
        <shortName evidence="4">PHS</shortName>
        <ecNumber evidence="4">4.2.1.96</ecNumber>
    </recommendedName>
    <alternativeName>
        <fullName evidence="4">4-alpha-hydroxy-tetrahydropterin dehydratase</fullName>
    </alternativeName>
    <alternativeName>
        <fullName evidence="4">Pterin carbinolamine dehydratase</fullName>
        <shortName evidence="4">PCD</shortName>
    </alternativeName>
</protein>
<reference evidence="5 6" key="1">
    <citation type="submission" date="2019-11" db="EMBL/GenBank/DDBJ databases">
        <title>Genome sequences of 17 halophilic strains isolated from different environments.</title>
        <authorList>
            <person name="Furrow R.E."/>
        </authorList>
    </citation>
    <scope>NUCLEOTIDE SEQUENCE [LARGE SCALE GENOMIC DNA]</scope>
    <source>
        <strain evidence="5 6">22514_16_FS</strain>
    </source>
</reference>
<evidence type="ECO:0000256" key="3">
    <source>
        <dbReference type="ARBA" id="ARBA00023239"/>
    </source>
</evidence>
<dbReference type="EC" id="4.2.1.96" evidence="4"/>
<evidence type="ECO:0000256" key="4">
    <source>
        <dbReference type="HAMAP-Rule" id="MF_00434"/>
    </source>
</evidence>
<dbReference type="EMBL" id="WMEQ01000014">
    <property type="protein sequence ID" value="MYL35090.1"/>
    <property type="molecule type" value="Genomic_DNA"/>
</dbReference>
<name>A0A6I5A2J1_9BACI</name>
<dbReference type="RefSeq" id="WP_160847301.1">
    <property type="nucleotide sequence ID" value="NZ_WMEQ01000014.1"/>
</dbReference>
<gene>
    <name evidence="5" type="ORF">GLW05_16030</name>
</gene>
<dbReference type="Pfam" id="PF01329">
    <property type="entry name" value="Pterin_4a"/>
    <property type="match status" value="1"/>
</dbReference>
<dbReference type="SUPFAM" id="SSF55248">
    <property type="entry name" value="PCD-like"/>
    <property type="match status" value="1"/>
</dbReference>
<proteinExistence type="inferred from homology"/>
<dbReference type="PANTHER" id="PTHR12599">
    <property type="entry name" value="PTERIN-4-ALPHA-CARBINOLAMINE DEHYDRATASE"/>
    <property type="match status" value="1"/>
</dbReference>
<evidence type="ECO:0000256" key="2">
    <source>
        <dbReference type="ARBA" id="ARBA00006472"/>
    </source>
</evidence>
<dbReference type="InterPro" id="IPR036428">
    <property type="entry name" value="PCD_sf"/>
</dbReference>
<dbReference type="InterPro" id="IPR001533">
    <property type="entry name" value="Pterin_deHydtase"/>
</dbReference>
<evidence type="ECO:0000313" key="6">
    <source>
        <dbReference type="Proteomes" id="UP000468638"/>
    </source>
</evidence>
<dbReference type="Proteomes" id="UP000468638">
    <property type="component" value="Unassembled WGS sequence"/>
</dbReference>
<organism evidence="5 6">
    <name type="scientific">Pontibacillus yanchengensis</name>
    <dbReference type="NCBI Taxonomy" id="462910"/>
    <lineage>
        <taxon>Bacteria</taxon>
        <taxon>Bacillati</taxon>
        <taxon>Bacillota</taxon>
        <taxon>Bacilli</taxon>
        <taxon>Bacillales</taxon>
        <taxon>Bacillaceae</taxon>
        <taxon>Pontibacillus</taxon>
    </lineage>
</organism>
<evidence type="ECO:0000256" key="1">
    <source>
        <dbReference type="ARBA" id="ARBA00001554"/>
    </source>
</evidence>
<comment type="catalytic activity">
    <reaction evidence="1 4">
        <text>(4aS,6R)-4a-hydroxy-L-erythro-5,6,7,8-tetrahydrobiopterin = (6R)-L-erythro-6,7-dihydrobiopterin + H2O</text>
        <dbReference type="Rhea" id="RHEA:11920"/>
        <dbReference type="ChEBI" id="CHEBI:15377"/>
        <dbReference type="ChEBI" id="CHEBI:15642"/>
        <dbReference type="ChEBI" id="CHEBI:43120"/>
        <dbReference type="EC" id="4.2.1.96"/>
    </reaction>
</comment>
<dbReference type="Gene3D" id="3.30.1360.20">
    <property type="entry name" value="Transcriptional coactivator/pterin dehydratase"/>
    <property type="match status" value="1"/>
</dbReference>
<dbReference type="OrthoDB" id="9800108at2"/>
<dbReference type="GO" id="GO:0006729">
    <property type="term" value="P:tetrahydrobiopterin biosynthetic process"/>
    <property type="evidence" value="ECO:0007669"/>
    <property type="project" value="InterPro"/>
</dbReference>
<dbReference type="GO" id="GO:0008124">
    <property type="term" value="F:4-alpha-hydroxytetrahydrobiopterin dehydratase activity"/>
    <property type="evidence" value="ECO:0007669"/>
    <property type="project" value="UniProtKB-UniRule"/>
</dbReference>
<sequence length="97" mass="11311">MSTLSQTEIKQNHEDIPQWEVKDEVEIGRVYTFAQYKDGLEFVQQIGTIADEKDHHPSIQLEYKEVVVALTSHDVGGLTNRDFDLAQRFDEVYENRK</sequence>
<dbReference type="NCBIfam" id="NF002017">
    <property type="entry name" value="PRK00823.1-2"/>
    <property type="match status" value="1"/>
</dbReference>
<dbReference type="AlphaFoldDB" id="A0A6I5A2J1"/>
<comment type="caution">
    <text evidence="5">The sequence shown here is derived from an EMBL/GenBank/DDBJ whole genome shotgun (WGS) entry which is preliminary data.</text>
</comment>
<dbReference type="HAMAP" id="MF_00434">
    <property type="entry name" value="Pterin_4_alpha"/>
    <property type="match status" value="1"/>
</dbReference>
<comment type="similarity">
    <text evidence="2 4">Belongs to the pterin-4-alpha-carbinolamine dehydratase family.</text>
</comment>
<accession>A0A6I5A2J1</accession>
<keyword evidence="3 4" id="KW-0456">Lyase</keyword>
<dbReference type="CDD" id="cd00488">
    <property type="entry name" value="PCD_DCoH"/>
    <property type="match status" value="1"/>
</dbReference>